<dbReference type="Proteomes" id="UP000320735">
    <property type="component" value="Unassembled WGS sequence"/>
</dbReference>
<feature type="chain" id="PRO_5022767211" evidence="1">
    <location>
        <begin position="24"/>
        <end position="208"/>
    </location>
</feature>
<accession>A0A5C6BK52</accession>
<gene>
    <name evidence="2" type="ORF">CA54_07430</name>
</gene>
<keyword evidence="3" id="KW-1185">Reference proteome</keyword>
<name>A0A5C6BK52_9PLAN</name>
<reference evidence="2 3" key="1">
    <citation type="submission" date="2019-02" db="EMBL/GenBank/DDBJ databases">
        <title>Deep-cultivation of Planctomycetes and their phenomic and genomic characterization uncovers novel biology.</title>
        <authorList>
            <person name="Wiegand S."/>
            <person name="Jogler M."/>
            <person name="Boedeker C."/>
            <person name="Pinto D."/>
            <person name="Vollmers J."/>
            <person name="Rivas-Marin E."/>
            <person name="Kohn T."/>
            <person name="Peeters S.H."/>
            <person name="Heuer A."/>
            <person name="Rast P."/>
            <person name="Oberbeckmann S."/>
            <person name="Bunk B."/>
            <person name="Jeske O."/>
            <person name="Meyerdierks A."/>
            <person name="Storesund J.E."/>
            <person name="Kallscheuer N."/>
            <person name="Luecker S."/>
            <person name="Lage O.M."/>
            <person name="Pohl T."/>
            <person name="Merkel B.J."/>
            <person name="Hornburger P."/>
            <person name="Mueller R.-W."/>
            <person name="Bruemmer F."/>
            <person name="Labrenz M."/>
            <person name="Spormann A.M."/>
            <person name="Op Den Camp H."/>
            <person name="Overmann J."/>
            <person name="Amann R."/>
            <person name="Jetten M.S.M."/>
            <person name="Mascher T."/>
            <person name="Medema M.H."/>
            <person name="Devos D.P."/>
            <person name="Kaster A.-K."/>
            <person name="Ovreas L."/>
            <person name="Rohde M."/>
            <person name="Galperin M.Y."/>
            <person name="Jogler C."/>
        </authorList>
    </citation>
    <scope>NUCLEOTIDE SEQUENCE [LARGE SCALE GENOMIC DNA]</scope>
    <source>
        <strain evidence="2 3">CA54</strain>
    </source>
</reference>
<dbReference type="EMBL" id="SJPP01000001">
    <property type="protein sequence ID" value="TWU11931.1"/>
    <property type="molecule type" value="Genomic_DNA"/>
</dbReference>
<evidence type="ECO:0000256" key="1">
    <source>
        <dbReference type="SAM" id="SignalP"/>
    </source>
</evidence>
<proteinExistence type="predicted"/>
<protein>
    <submittedName>
        <fullName evidence="2">Uncharacterized protein</fullName>
    </submittedName>
</protein>
<evidence type="ECO:0000313" key="3">
    <source>
        <dbReference type="Proteomes" id="UP000320735"/>
    </source>
</evidence>
<comment type="caution">
    <text evidence="2">The sequence shown here is derived from an EMBL/GenBank/DDBJ whole genome shotgun (WGS) entry which is preliminary data.</text>
</comment>
<sequence length="208" mass="22708" precursor="true">MIKKVCGLFTAVCVSMSATVAMAQDLSELDGDTTAEYAQHLTEQFNKIEDHQVKVEVDPEKAVGLSDEMEGIIVVPAKDLKEGEPNEAVHTEQGAGLAYLFCSPRFDPIIDGKKIDAKKLRTFKYMDDSGIEKTATCMILAVRNVEGDDWRLYAYGAEKKPVIDAKFADAAEAPEGNLTIAVKDAKGKKQMLVVTLFGKYAAEFAIGH</sequence>
<feature type="signal peptide" evidence="1">
    <location>
        <begin position="1"/>
        <end position="23"/>
    </location>
</feature>
<keyword evidence="1" id="KW-0732">Signal</keyword>
<organism evidence="2 3">
    <name type="scientific">Symmachiella macrocystis</name>
    <dbReference type="NCBI Taxonomy" id="2527985"/>
    <lineage>
        <taxon>Bacteria</taxon>
        <taxon>Pseudomonadati</taxon>
        <taxon>Planctomycetota</taxon>
        <taxon>Planctomycetia</taxon>
        <taxon>Planctomycetales</taxon>
        <taxon>Planctomycetaceae</taxon>
        <taxon>Symmachiella</taxon>
    </lineage>
</organism>
<evidence type="ECO:0000313" key="2">
    <source>
        <dbReference type="EMBL" id="TWU11931.1"/>
    </source>
</evidence>
<dbReference type="AlphaFoldDB" id="A0A5C6BK52"/>
<dbReference type="RefSeq" id="WP_146369467.1">
    <property type="nucleotide sequence ID" value="NZ_SJPP01000001.1"/>
</dbReference>